<comment type="subcellular location">
    <subcellularLocation>
        <location evidence="1">Cell envelope</location>
    </subcellularLocation>
</comment>
<evidence type="ECO:0000313" key="6">
    <source>
        <dbReference type="EMBL" id="RUT29430.1"/>
    </source>
</evidence>
<keyword evidence="7" id="KW-1185">Reference proteome</keyword>
<name>A0A433X5R7_9HYPH</name>
<keyword evidence="2" id="KW-0201">Cytochrome c-type biogenesis</keyword>
<proteinExistence type="predicted"/>
<evidence type="ECO:0000256" key="2">
    <source>
        <dbReference type="ARBA" id="ARBA00022748"/>
    </source>
</evidence>
<dbReference type="AlphaFoldDB" id="A0A433X5R7"/>
<evidence type="ECO:0000256" key="1">
    <source>
        <dbReference type="ARBA" id="ARBA00004196"/>
    </source>
</evidence>
<feature type="domain" description="Thioredoxin" evidence="5">
    <location>
        <begin position="70"/>
        <end position="218"/>
    </location>
</feature>
<dbReference type="PANTHER" id="PTHR42852:SF6">
    <property type="entry name" value="THIOL:DISULFIDE INTERCHANGE PROTEIN DSBE"/>
    <property type="match status" value="1"/>
</dbReference>
<dbReference type="GO" id="GO:0017004">
    <property type="term" value="P:cytochrome complex assembly"/>
    <property type="evidence" value="ECO:0007669"/>
    <property type="project" value="UniProtKB-KW"/>
</dbReference>
<organism evidence="6 7">
    <name type="scientific">Arsenicitalea aurantiaca</name>
    <dbReference type="NCBI Taxonomy" id="1783274"/>
    <lineage>
        <taxon>Bacteria</taxon>
        <taxon>Pseudomonadati</taxon>
        <taxon>Pseudomonadota</taxon>
        <taxon>Alphaproteobacteria</taxon>
        <taxon>Hyphomicrobiales</taxon>
        <taxon>Devosiaceae</taxon>
        <taxon>Arsenicitalea</taxon>
    </lineage>
</organism>
<dbReference type="PANTHER" id="PTHR42852">
    <property type="entry name" value="THIOL:DISULFIDE INTERCHANGE PROTEIN DSBE"/>
    <property type="match status" value="1"/>
</dbReference>
<reference evidence="6 7" key="1">
    <citation type="journal article" date="2016" name="Int. J. Syst. Evol. Microbiol.">
        <title>Arsenicitalea aurantiaca gen. nov., sp. nov., a new member of the family Hyphomicrobiaceae, isolated from high-arsenic sediment.</title>
        <authorList>
            <person name="Mu Y."/>
            <person name="Zhou L."/>
            <person name="Zeng X.C."/>
            <person name="Liu L."/>
            <person name="Pan Y."/>
            <person name="Chen X."/>
            <person name="Wang J."/>
            <person name="Li S."/>
            <person name="Li W.J."/>
            <person name="Wang Y."/>
        </authorList>
    </citation>
    <scope>NUCLEOTIDE SEQUENCE [LARGE SCALE GENOMIC DNA]</scope>
    <source>
        <strain evidence="6 7">42-50</strain>
    </source>
</reference>
<comment type="caution">
    <text evidence="6">The sequence shown here is derived from an EMBL/GenBank/DDBJ whole genome shotgun (WGS) entry which is preliminary data.</text>
</comment>
<dbReference type="InterPro" id="IPR006311">
    <property type="entry name" value="TAT_signal"/>
</dbReference>
<dbReference type="PROSITE" id="PS51352">
    <property type="entry name" value="THIOREDOXIN_2"/>
    <property type="match status" value="1"/>
</dbReference>
<dbReference type="GO" id="GO:0030313">
    <property type="term" value="C:cell envelope"/>
    <property type="evidence" value="ECO:0007669"/>
    <property type="project" value="UniProtKB-SubCell"/>
</dbReference>
<keyword evidence="3" id="KW-1015">Disulfide bond</keyword>
<dbReference type="CDD" id="cd02966">
    <property type="entry name" value="TlpA_like_family"/>
    <property type="match status" value="1"/>
</dbReference>
<dbReference type="OrthoDB" id="9799347at2"/>
<evidence type="ECO:0000256" key="3">
    <source>
        <dbReference type="ARBA" id="ARBA00023157"/>
    </source>
</evidence>
<gene>
    <name evidence="6" type="ORF">EMQ25_15050</name>
</gene>
<dbReference type="InterPro" id="IPR050553">
    <property type="entry name" value="Thioredoxin_ResA/DsbE_sf"/>
</dbReference>
<sequence>MSENSPAAPAHRNGRRLAVIALAGAGLAIAAAVWAGNAGTPAAAECPVQAEAASRIDMAAVGELAALGGTGEGRGHAQMAFEDENGNALTLADFKGRKLLINFWASWCVPCREEMPALDALADRHNSDDFLVLPINLDIGADGLDKARAFLEEGGFTHLPLYADPSFAVFDRLKTQAVAVGLPATILVDEDGCELAVLQGPAEWDSPDGDRVIEALLGA</sequence>
<dbReference type="Gene3D" id="3.40.30.10">
    <property type="entry name" value="Glutaredoxin"/>
    <property type="match status" value="1"/>
</dbReference>
<dbReference type="InterPro" id="IPR017937">
    <property type="entry name" value="Thioredoxin_CS"/>
</dbReference>
<evidence type="ECO:0000313" key="7">
    <source>
        <dbReference type="Proteomes" id="UP000281547"/>
    </source>
</evidence>
<protein>
    <submittedName>
        <fullName evidence="6">TlpA family protein disulfide reductase</fullName>
    </submittedName>
</protein>
<dbReference type="GO" id="GO:0015036">
    <property type="term" value="F:disulfide oxidoreductase activity"/>
    <property type="evidence" value="ECO:0007669"/>
    <property type="project" value="UniProtKB-ARBA"/>
</dbReference>
<evidence type="ECO:0000259" key="5">
    <source>
        <dbReference type="PROSITE" id="PS51352"/>
    </source>
</evidence>
<keyword evidence="4" id="KW-0676">Redox-active center</keyword>
<dbReference type="Proteomes" id="UP000281547">
    <property type="component" value="Unassembled WGS sequence"/>
</dbReference>
<dbReference type="SUPFAM" id="SSF52833">
    <property type="entry name" value="Thioredoxin-like"/>
    <property type="match status" value="1"/>
</dbReference>
<dbReference type="InterPro" id="IPR036249">
    <property type="entry name" value="Thioredoxin-like_sf"/>
</dbReference>
<evidence type="ECO:0000256" key="4">
    <source>
        <dbReference type="ARBA" id="ARBA00023284"/>
    </source>
</evidence>
<dbReference type="EMBL" id="RZNJ01000005">
    <property type="protein sequence ID" value="RUT29430.1"/>
    <property type="molecule type" value="Genomic_DNA"/>
</dbReference>
<dbReference type="InterPro" id="IPR013740">
    <property type="entry name" value="Redoxin"/>
</dbReference>
<dbReference type="PROSITE" id="PS51318">
    <property type="entry name" value="TAT"/>
    <property type="match status" value="1"/>
</dbReference>
<dbReference type="RefSeq" id="WP_127189419.1">
    <property type="nucleotide sequence ID" value="NZ_RZNJ01000005.1"/>
</dbReference>
<accession>A0A433X5R7</accession>
<dbReference type="Pfam" id="PF08534">
    <property type="entry name" value="Redoxin"/>
    <property type="match status" value="1"/>
</dbReference>
<dbReference type="PROSITE" id="PS00194">
    <property type="entry name" value="THIOREDOXIN_1"/>
    <property type="match status" value="1"/>
</dbReference>
<dbReference type="InterPro" id="IPR013766">
    <property type="entry name" value="Thioredoxin_domain"/>
</dbReference>